<keyword evidence="22" id="KW-1185">Reference proteome</keyword>
<keyword evidence="14" id="KW-0326">Glycosidase</keyword>
<evidence type="ECO:0000256" key="6">
    <source>
        <dbReference type="ARBA" id="ARBA00012778"/>
    </source>
</evidence>
<dbReference type="PANTHER" id="PTHR10569:SF2">
    <property type="entry name" value="GLYCOGEN DEBRANCHING ENZYME"/>
    <property type="match status" value="1"/>
</dbReference>
<keyword evidence="11" id="KW-0378">Hydrolase</keyword>
<dbReference type="FunFam" id="3.20.20.80:FF:000206">
    <property type="entry name" value="Amylo-alpha-1, 6-glucosidase, 4-alpha-glucanotransferase b"/>
    <property type="match status" value="1"/>
</dbReference>
<feature type="domain" description="Glycogen debranching enzyme central" evidence="20">
    <location>
        <begin position="724"/>
        <end position="1002"/>
    </location>
</feature>
<dbReference type="InterPro" id="IPR006421">
    <property type="entry name" value="Glycogen_debranch_met"/>
</dbReference>
<evidence type="ECO:0000256" key="5">
    <source>
        <dbReference type="ARBA" id="ARBA00012560"/>
    </source>
</evidence>
<comment type="catalytic activity">
    <reaction evidence="1">
        <text>Transfers a segment of a (1-&gt;4)-alpha-D-glucan to a new position in an acceptor, which may be glucose or a (1-&gt;4)-alpha-D-glucan.</text>
        <dbReference type="EC" id="2.4.1.25"/>
    </reaction>
</comment>
<dbReference type="InterPro" id="IPR032790">
    <property type="entry name" value="GDE_C"/>
</dbReference>
<dbReference type="PANTHER" id="PTHR10569">
    <property type="entry name" value="GLYCOGEN DEBRANCHING ENZYME"/>
    <property type="match status" value="1"/>
</dbReference>
<dbReference type="Pfam" id="PF14699">
    <property type="entry name" value="hGDE_N"/>
    <property type="match status" value="1"/>
</dbReference>
<dbReference type="InterPro" id="IPR032792">
    <property type="entry name" value="AGL_glucanoTrfase"/>
</dbReference>
<comment type="caution">
    <text evidence="21">The sequence shown here is derived from an EMBL/GenBank/DDBJ whole genome shotgun (WGS) entry which is preliminary data.</text>
</comment>
<sequence>MDTKVTSIQNFAPFSSVLTADKKLWTEIFFFLHTLKKRRMAGHHPLSIQVRVHHLNENENLEHTLFSIKKGSVIQFKLGSTLFGQNIKLFINYPENPTDGFKRLVYRELRWRSDSLNKGDDTALHCDVTFELPGSFHYFFIPEGGDALKPIGSGYILVDPVLTYGPDDDQLPLHSILCVTYLAKCLGSFDKWEERLRTAKEVAYNMVHITPIQELGGSDSSYSLRNQLKLNPVFDSPGKKCTLNDISALVEKMKKQWKVLTITDVVLNHTANESEWLLEHPESTYNLVNSPHLRPAYLFDRALWYFSLDIAAGKWANSGIPPAVNNEDQLNAIRETLKGYYKHMLKLHEFFLLHVDNILTDFAQLAQEFRRLNSTIDMQLALSIYAPNRLTNSNDVHNACNALRYKLEELNNVKIAEIDNHFYSAVENVISAVRYERLSSDGPHLKIVSAEHPLVPQYFKSYGLDQNLVEDEKLMYSPKSCYIMAHNGWVMSDNPLKNFAERGSNVYLRRELVAWGDSVKLRYGEKPEDSPFLWQFMTEYVQQLSRVFYGLRLDNCHSTPIHVAEYLIDKAREVRPDLFVVAELFTSSEAVDNVFVNRLGITALIRESMQAPDSHEQGRLVYRYGGSTVGAFMHPVTQPLTKSIAHAVFMDITHDNQCPMQLRSVYDYFPTASMVSMACCATGSTWGYDQLVPHHIHVVSEKRLYTSWTDAKELERGFINAESGIIAGKRALNQLHSELGASGFTQVFVDQRDENTVAITRHCPATHQSVIMIARTAFRVPSKPRESSYVRPLRLQGTIEEIVLEGGLEPIDHSGTTLGPSVYIDDTFINGLKDFKLNIKEHIQIYESEMIENAGLSEDGYNEIDFIHFPPGSVIVLRVSLDAESRAAILRIRTCVSQFGYRMRSYSGTVLKRGTHDFESILSHLTLGDLNKVLFKCDGEERDEGKGRGSYNLPGYGDLVYCGLQGIMSELMNIRLEDDLGHPLCDNLRQGNWLPDYIASRLIDNPSTNDLGKWFEVVFDSLRKLPRYLVPCYFDTIITGAYSSLLSSMWRKMSDFVSEGSTFVKALAMGSVILCGIIRSAPLPRLSPYLDEPIPPSENVAGQILQNCVTISAGLPHFSTGYMRNWGRDTFISLRGLLLVTGRHDDARYIILAFAACLRHGLIPNLLDRGLCARFNCRDAVWWWLQSIQDYVKIVPNGHKILKDKVSRLFPTDDSPPLKAGVCDQPLHDVIHEALQKHFQGLKFRERNAGYKLDEQMSDKGFNNEIGVNLETGFVFGGNQYNCGTWMDKMGSSEKAGNKGQPATPRDGSAVEIVGLSKSALKWLCTMFKEGHYPYCMVEKVVIDEATGMGKTTIMTYKEWNDLIQSNFEKHFFVSPEKKPDDSKLINKRGIYKDTFGASHPWTDFQLRPNFPIAMCVAPELFEPSNAWLALRTAEQNLLGPLGMKTLDPSDDSMDKRRAKGWNYHQGPEWLWPVGYFLRAKLIFSKIVDGKQEFEKTMALTKHVMSRHFLEIQKSKWRGLPELTNKNGACCRDSCVVQAWSHATLLEVLFEMDAMCSNDNSFD</sequence>
<feature type="domain" description="Glycogen debranching enzyme glucanotransferase" evidence="19">
    <location>
        <begin position="365"/>
        <end position="579"/>
    </location>
</feature>
<evidence type="ECO:0000256" key="1">
    <source>
        <dbReference type="ARBA" id="ARBA00000439"/>
    </source>
</evidence>
<evidence type="ECO:0000259" key="18">
    <source>
        <dbReference type="Pfam" id="PF14699"/>
    </source>
</evidence>
<dbReference type="EC" id="3.2.1.33" evidence="6"/>
<dbReference type="Pfam" id="PF14702">
    <property type="entry name" value="hGDE_central"/>
    <property type="match status" value="1"/>
</dbReference>
<evidence type="ECO:0000256" key="12">
    <source>
        <dbReference type="ARBA" id="ARBA00023056"/>
    </source>
</evidence>
<keyword evidence="13" id="KW-0511">Multifunctional enzyme</keyword>
<dbReference type="NCBIfam" id="TIGR01531">
    <property type="entry name" value="glyc_debranch"/>
    <property type="match status" value="1"/>
</dbReference>
<evidence type="ECO:0000256" key="2">
    <source>
        <dbReference type="ARBA" id="ARBA00000927"/>
    </source>
</evidence>
<evidence type="ECO:0000259" key="17">
    <source>
        <dbReference type="Pfam" id="PF06202"/>
    </source>
</evidence>
<dbReference type="GO" id="GO:0004135">
    <property type="term" value="F:amylo-alpha-1,6-glucosidase activity"/>
    <property type="evidence" value="ECO:0007669"/>
    <property type="project" value="UniProtKB-EC"/>
</dbReference>
<dbReference type="InterPro" id="IPR032788">
    <property type="entry name" value="AGL_central"/>
</dbReference>
<evidence type="ECO:0000256" key="15">
    <source>
        <dbReference type="ARBA" id="ARBA00025780"/>
    </source>
</evidence>
<dbReference type="EMBL" id="BPLR01016363">
    <property type="protein sequence ID" value="GIY83296.1"/>
    <property type="molecule type" value="Genomic_DNA"/>
</dbReference>
<evidence type="ECO:0000256" key="14">
    <source>
        <dbReference type="ARBA" id="ARBA00023295"/>
    </source>
</evidence>
<gene>
    <name evidence="21" type="primary">AGL</name>
    <name evidence="21" type="ORF">CEXT_590011</name>
</gene>
<evidence type="ECO:0000313" key="22">
    <source>
        <dbReference type="Proteomes" id="UP001054945"/>
    </source>
</evidence>
<evidence type="ECO:0000256" key="3">
    <source>
        <dbReference type="ARBA" id="ARBA00003530"/>
    </source>
</evidence>
<evidence type="ECO:0000256" key="8">
    <source>
        <dbReference type="ARBA" id="ARBA00022490"/>
    </source>
</evidence>
<keyword evidence="12" id="KW-0320">Glycogen biosynthesis</keyword>
<protein>
    <recommendedName>
        <fullName evidence="7">Glycogen debranching enzyme</fullName>
        <ecNumber evidence="5">2.4.1.25</ecNumber>
        <ecNumber evidence="6">3.2.1.33</ecNumber>
    </recommendedName>
    <alternativeName>
        <fullName evidence="16">Glycogen debrancher</fullName>
    </alternativeName>
</protein>
<proteinExistence type="inferred from homology"/>
<dbReference type="FunFam" id="1.50.10.10:FF:000039">
    <property type="entry name" value="Glycogen debranching enzyme Gdb1, putative"/>
    <property type="match status" value="1"/>
</dbReference>
<comment type="subcellular location">
    <subcellularLocation>
        <location evidence="4">Cytoplasm</location>
    </subcellularLocation>
</comment>
<evidence type="ECO:0000256" key="7">
    <source>
        <dbReference type="ARBA" id="ARBA00020723"/>
    </source>
</evidence>
<dbReference type="GO" id="GO:0005978">
    <property type="term" value="P:glycogen biosynthetic process"/>
    <property type="evidence" value="ECO:0007669"/>
    <property type="project" value="UniProtKB-KW"/>
</dbReference>
<dbReference type="InterPro" id="IPR017853">
    <property type="entry name" value="GH"/>
</dbReference>
<dbReference type="Gene3D" id="3.20.20.80">
    <property type="entry name" value="Glycosidases"/>
    <property type="match status" value="2"/>
</dbReference>
<comment type="function">
    <text evidence="3">Multifunctional enzyme acting as 1,4-alpha-D-glucan:1,4-alpha-D-glucan 4-alpha-D-glycosyltransferase and amylo-1,6-glucosidase in glycogen degradation.</text>
</comment>
<dbReference type="EC" id="2.4.1.25" evidence="5"/>
<dbReference type="GO" id="GO:0005737">
    <property type="term" value="C:cytoplasm"/>
    <property type="evidence" value="ECO:0007669"/>
    <property type="project" value="UniProtKB-SubCell"/>
</dbReference>
<dbReference type="SUPFAM" id="SSF51445">
    <property type="entry name" value="(Trans)glycosidases"/>
    <property type="match status" value="1"/>
</dbReference>
<dbReference type="InterPro" id="IPR008928">
    <property type="entry name" value="6-hairpin_glycosidase_sf"/>
</dbReference>
<evidence type="ECO:0000256" key="11">
    <source>
        <dbReference type="ARBA" id="ARBA00022801"/>
    </source>
</evidence>
<feature type="domain" description="Glycogen debranching enzyme C-terminal" evidence="17">
    <location>
        <begin position="1106"/>
        <end position="1547"/>
    </location>
</feature>
<reference evidence="21 22" key="1">
    <citation type="submission" date="2021-06" db="EMBL/GenBank/DDBJ databases">
        <title>Caerostris extrusa draft genome.</title>
        <authorList>
            <person name="Kono N."/>
            <person name="Arakawa K."/>
        </authorList>
    </citation>
    <scope>NUCLEOTIDE SEQUENCE [LARGE SCALE GENOMIC DNA]</scope>
</reference>
<evidence type="ECO:0000256" key="9">
    <source>
        <dbReference type="ARBA" id="ARBA00022676"/>
    </source>
</evidence>
<evidence type="ECO:0000256" key="13">
    <source>
        <dbReference type="ARBA" id="ARBA00023268"/>
    </source>
</evidence>
<keyword evidence="8" id="KW-0963">Cytoplasm</keyword>
<name>A0AAV4WMW8_CAEEX</name>
<evidence type="ECO:0000256" key="10">
    <source>
        <dbReference type="ARBA" id="ARBA00022679"/>
    </source>
</evidence>
<dbReference type="GO" id="GO:0005980">
    <property type="term" value="P:glycogen catabolic process"/>
    <property type="evidence" value="ECO:0007669"/>
    <property type="project" value="InterPro"/>
</dbReference>
<evidence type="ECO:0000256" key="16">
    <source>
        <dbReference type="ARBA" id="ARBA00031477"/>
    </source>
</evidence>
<organism evidence="21 22">
    <name type="scientific">Caerostris extrusa</name>
    <name type="common">Bark spider</name>
    <name type="synonym">Caerostris bankana</name>
    <dbReference type="NCBI Taxonomy" id="172846"/>
    <lineage>
        <taxon>Eukaryota</taxon>
        <taxon>Metazoa</taxon>
        <taxon>Ecdysozoa</taxon>
        <taxon>Arthropoda</taxon>
        <taxon>Chelicerata</taxon>
        <taxon>Arachnida</taxon>
        <taxon>Araneae</taxon>
        <taxon>Araneomorphae</taxon>
        <taxon>Entelegynae</taxon>
        <taxon>Araneoidea</taxon>
        <taxon>Araneidae</taxon>
        <taxon>Caerostris</taxon>
    </lineage>
</organism>
<dbReference type="Proteomes" id="UP001054945">
    <property type="component" value="Unassembled WGS sequence"/>
</dbReference>
<evidence type="ECO:0000259" key="20">
    <source>
        <dbReference type="Pfam" id="PF14702"/>
    </source>
</evidence>
<dbReference type="CDD" id="cd11327">
    <property type="entry name" value="AmyAc_Glg_debranch_2"/>
    <property type="match status" value="1"/>
</dbReference>
<comment type="catalytic activity">
    <reaction evidence="2">
        <text>Hydrolysis of (1-&gt;6)-alpha-D-glucosidic branch linkages in glycogen phosphorylase limit dextrin.</text>
        <dbReference type="EC" id="3.2.1.33"/>
    </reaction>
</comment>
<accession>A0AAV4WMW8</accession>
<keyword evidence="10" id="KW-0808">Transferase</keyword>
<evidence type="ECO:0000256" key="4">
    <source>
        <dbReference type="ARBA" id="ARBA00004496"/>
    </source>
</evidence>
<feature type="domain" description="Eukaryotic glycogen debranching enzyme N-terminal" evidence="18">
    <location>
        <begin position="75"/>
        <end position="164"/>
    </location>
</feature>
<dbReference type="Pfam" id="PF06202">
    <property type="entry name" value="GDE_C"/>
    <property type="match status" value="1"/>
</dbReference>
<comment type="similarity">
    <text evidence="15">Belongs to the glycogen debranching enzyme family.</text>
</comment>
<dbReference type="Pfam" id="PF14701">
    <property type="entry name" value="hDGE_amylase"/>
    <property type="match status" value="1"/>
</dbReference>
<dbReference type="InterPro" id="IPR010401">
    <property type="entry name" value="AGL/Gdb1"/>
</dbReference>
<dbReference type="FunFam" id="3.20.20.80:FF:000070">
    <property type="entry name" value="GDB1p Glycogen debranching enzyme"/>
    <property type="match status" value="1"/>
</dbReference>
<dbReference type="GO" id="GO:0004134">
    <property type="term" value="F:4-alpha-glucanotransferase activity"/>
    <property type="evidence" value="ECO:0007669"/>
    <property type="project" value="UniProtKB-EC"/>
</dbReference>
<dbReference type="InterPro" id="IPR029436">
    <property type="entry name" value="AGL_euk_N"/>
</dbReference>
<dbReference type="SUPFAM" id="SSF48208">
    <property type="entry name" value="Six-hairpin glycosidases"/>
    <property type="match status" value="1"/>
</dbReference>
<evidence type="ECO:0000259" key="19">
    <source>
        <dbReference type="Pfam" id="PF14701"/>
    </source>
</evidence>
<keyword evidence="9" id="KW-0328">Glycosyltransferase</keyword>
<evidence type="ECO:0000313" key="21">
    <source>
        <dbReference type="EMBL" id="GIY83296.1"/>
    </source>
</evidence>